<proteinExistence type="inferred from homology"/>
<evidence type="ECO:0000256" key="1">
    <source>
        <dbReference type="ARBA" id="ARBA00010080"/>
    </source>
</evidence>
<dbReference type="EMBL" id="VDCV01000006">
    <property type="protein sequence ID" value="KAB5551903.1"/>
    <property type="molecule type" value="Genomic_DNA"/>
</dbReference>
<dbReference type="PANTHER" id="PTHR12979">
    <property type="entry name" value="CCR4-NOT TRANSCRIPTION COMPLEX SUBUNIT 10"/>
    <property type="match status" value="1"/>
</dbReference>
<dbReference type="InterPro" id="IPR019734">
    <property type="entry name" value="TPR_rpt"/>
</dbReference>
<evidence type="ECO:0000256" key="2">
    <source>
        <dbReference type="PROSITE-ProRule" id="PRU00339"/>
    </source>
</evidence>
<dbReference type="GO" id="GO:0017148">
    <property type="term" value="P:negative regulation of translation"/>
    <property type="evidence" value="ECO:0007669"/>
    <property type="project" value="TreeGrafter"/>
</dbReference>
<dbReference type="Gene3D" id="1.25.40.10">
    <property type="entry name" value="Tetratricopeptide repeat domain"/>
    <property type="match status" value="2"/>
</dbReference>
<organism evidence="4 5">
    <name type="scientific">Salix brachista</name>
    <dbReference type="NCBI Taxonomy" id="2182728"/>
    <lineage>
        <taxon>Eukaryota</taxon>
        <taxon>Viridiplantae</taxon>
        <taxon>Streptophyta</taxon>
        <taxon>Embryophyta</taxon>
        <taxon>Tracheophyta</taxon>
        <taxon>Spermatophyta</taxon>
        <taxon>Magnoliopsida</taxon>
        <taxon>eudicotyledons</taxon>
        <taxon>Gunneridae</taxon>
        <taxon>Pentapetalae</taxon>
        <taxon>rosids</taxon>
        <taxon>fabids</taxon>
        <taxon>Malpighiales</taxon>
        <taxon>Salicaceae</taxon>
        <taxon>Saliceae</taxon>
        <taxon>Salix</taxon>
    </lineage>
</organism>
<gene>
    <name evidence="4" type="ORF">DKX38_009214</name>
</gene>
<evidence type="ECO:0000313" key="5">
    <source>
        <dbReference type="Proteomes" id="UP000326939"/>
    </source>
</evidence>
<feature type="region of interest" description="Disordered" evidence="3">
    <location>
        <begin position="713"/>
        <end position="732"/>
    </location>
</feature>
<dbReference type="Proteomes" id="UP000326939">
    <property type="component" value="Chromosome 6"/>
</dbReference>
<evidence type="ECO:0000256" key="3">
    <source>
        <dbReference type="SAM" id="MobiDB-lite"/>
    </source>
</evidence>
<dbReference type="AlphaFoldDB" id="A0A5N5MC82"/>
<dbReference type="InterPro" id="IPR039740">
    <property type="entry name" value="CNOT10"/>
</dbReference>
<evidence type="ECO:0000313" key="4">
    <source>
        <dbReference type="EMBL" id="KAB5551903.1"/>
    </source>
</evidence>
<sequence length="977" mass="107278">MDARDSTSNRDVSSSGGSGTATGGGGGEEDPILSVTAALAKDAWLHFNCRRFNECLEVLYQLKQKKEDDPKVLHNIAIAEYCRDGYPGPKKLLEVLNSIERKSEELAHTSGELVETVSNLGNKVISGSKGSGAMTPQASATNSTSAVYMNEFDPTVARLNIAIIWYHLHEYSKALSVLEPLYHNIEPIEERTALHVCLLLLDVALACQDASKSAVRNKCLDTSFGVPSDIYVKRNANEQSDNYERDLFSQDTQVGPQTSALAKLVSLIRLQIKSVSMVGLYNQEGTSPFLEPSHPRCGGSSVTKLMPSSKSFFEAAGRLIVKNVILLKLDILLYLEKAFGFGSVGQSENGNTAHQQSASLVAKSLPVPSSSSGMDANSDLASSENALEKSLSRTLSLSDETLEYESMFSLDISGQNLERPVSLSFSTDLSRTPIDRSFSPSEMKLKLHLYKVQFLLLTRNLKQAKREVKLAINVARVRDSPMALLLKSQLEYARGNHRKAIKLLMAASNRMEMGISSMFNNLGCIYYQLGKYHTASVLFSKALSSSSSLQKDKPWKLLTFSQDKSLLIVYNCGVQHLACGKPLLAARCFEKASLVFYNRPLLWLRLAECCLVALEKGLLKAGRVVSDKSDITVHVFGKGKWRHLAIENGVSRNGCVDSVEKEDMFLGSDGQLKLSVPLARQCLLNALHLLDYSGLNHLKPGLPSNLSLDENELSEAGSMKNSNHKNLTGFDSKAAPVGLGQINANGDAKEQKGGTSQEIMQNSISFHEDIRRRENQMLKQALLANLAYVELELENPEKALSTARSLLELPVCSKIYIFLGRLYAAEALCMLNKPKEAAEHLSIYLSGGNNVEMPFSQEDFELWRVEKAFDNEEMNGGSAATKNYSPEESQGIVFLNPEEARGTLYTNFAVLCAAQGDLERAHQFVTQALSLVPNHPKATLTAVYVDLMLCNPQAAIVKLKQCSRVRFLPSGVQLSKC</sequence>
<feature type="compositionally biased region" description="Gly residues" evidence="3">
    <location>
        <begin position="16"/>
        <end position="26"/>
    </location>
</feature>
<reference evidence="5" key="1">
    <citation type="journal article" date="2019" name="Gigascience">
        <title>De novo genome assembly of the endangered Acer yangbiense, a plant species with extremely small populations endemic to Yunnan Province, China.</title>
        <authorList>
            <person name="Yang J."/>
            <person name="Wariss H.M."/>
            <person name="Tao L."/>
            <person name="Zhang R."/>
            <person name="Yun Q."/>
            <person name="Hollingsworth P."/>
            <person name="Dao Z."/>
            <person name="Luo G."/>
            <person name="Guo H."/>
            <person name="Ma Y."/>
            <person name="Sun W."/>
        </authorList>
    </citation>
    <scope>NUCLEOTIDE SEQUENCE [LARGE SCALE GENOMIC DNA]</scope>
    <source>
        <strain evidence="5">cv. br00</strain>
    </source>
</reference>
<feature type="region of interest" description="Disordered" evidence="3">
    <location>
        <begin position="1"/>
        <end position="29"/>
    </location>
</feature>
<dbReference type="PROSITE" id="PS50005">
    <property type="entry name" value="TPR"/>
    <property type="match status" value="2"/>
</dbReference>
<comment type="similarity">
    <text evidence="1">Belongs to the CNOT10 family.</text>
</comment>
<protein>
    <recommendedName>
        <fullName evidence="6">CCR4-NOT transcription complex subunit 10</fullName>
    </recommendedName>
</protein>
<dbReference type="SMART" id="SM00028">
    <property type="entry name" value="TPR"/>
    <property type="match status" value="2"/>
</dbReference>
<feature type="repeat" description="TPR" evidence="2">
    <location>
        <begin position="902"/>
        <end position="935"/>
    </location>
</feature>
<dbReference type="GO" id="GO:0006402">
    <property type="term" value="P:mRNA catabolic process"/>
    <property type="evidence" value="ECO:0007669"/>
    <property type="project" value="TreeGrafter"/>
</dbReference>
<keyword evidence="2" id="KW-0802">TPR repeat</keyword>
<dbReference type="InterPro" id="IPR011990">
    <property type="entry name" value="TPR-like_helical_dom_sf"/>
</dbReference>
<comment type="caution">
    <text evidence="4">The sequence shown here is derived from an EMBL/GenBank/DDBJ whole genome shotgun (WGS) entry which is preliminary data.</text>
</comment>
<evidence type="ECO:0008006" key="6">
    <source>
        <dbReference type="Google" id="ProtNLM"/>
    </source>
</evidence>
<feature type="repeat" description="TPR" evidence="2">
    <location>
        <begin position="516"/>
        <end position="549"/>
    </location>
</feature>
<keyword evidence="5" id="KW-1185">Reference proteome</keyword>
<dbReference type="Pfam" id="PF13181">
    <property type="entry name" value="TPR_8"/>
    <property type="match status" value="1"/>
</dbReference>
<dbReference type="PANTHER" id="PTHR12979:SF5">
    <property type="entry name" value="CCR4-NOT TRANSCRIPTION COMPLEX SUBUNIT 10"/>
    <property type="match status" value="1"/>
</dbReference>
<dbReference type="SUPFAM" id="SSF48452">
    <property type="entry name" value="TPR-like"/>
    <property type="match status" value="1"/>
</dbReference>
<dbReference type="GO" id="GO:0030014">
    <property type="term" value="C:CCR4-NOT complex"/>
    <property type="evidence" value="ECO:0007669"/>
    <property type="project" value="InterPro"/>
</dbReference>
<accession>A0A5N5MC82</accession>
<name>A0A5N5MC82_9ROSI</name>